<evidence type="ECO:0000313" key="4">
    <source>
        <dbReference type="EMBL" id="CAF3514444.1"/>
    </source>
</evidence>
<keyword evidence="1" id="KW-0472">Membrane</keyword>
<feature type="transmembrane region" description="Helical" evidence="1">
    <location>
        <begin position="102"/>
        <end position="122"/>
    </location>
</feature>
<keyword evidence="6" id="KW-1185">Reference proteome</keyword>
<organism evidence="2 6">
    <name type="scientific">Didymodactylos carnosus</name>
    <dbReference type="NCBI Taxonomy" id="1234261"/>
    <lineage>
        <taxon>Eukaryota</taxon>
        <taxon>Metazoa</taxon>
        <taxon>Spiralia</taxon>
        <taxon>Gnathifera</taxon>
        <taxon>Rotifera</taxon>
        <taxon>Eurotatoria</taxon>
        <taxon>Bdelloidea</taxon>
        <taxon>Philodinida</taxon>
        <taxon>Philodinidae</taxon>
        <taxon>Didymodactylos</taxon>
    </lineage>
</organism>
<keyword evidence="1" id="KW-1133">Transmembrane helix</keyword>
<accession>A0A813NKF8</accession>
<protein>
    <recommendedName>
        <fullName evidence="7">MARVEL domain-containing protein</fullName>
    </recommendedName>
</protein>
<dbReference type="EMBL" id="CAJOBA010030119">
    <property type="protein sequence ID" value="CAF3953321.1"/>
    <property type="molecule type" value="Genomic_DNA"/>
</dbReference>
<dbReference type="EMBL" id="CAJNOK010011806">
    <property type="protein sequence ID" value="CAF1148977.1"/>
    <property type="molecule type" value="Genomic_DNA"/>
</dbReference>
<gene>
    <name evidence="2" type="ORF">GPM918_LOCUS13</name>
    <name evidence="3" type="ORF">OVA965_LOCUS21505</name>
    <name evidence="4" type="ORF">SRO942_LOCUS14</name>
    <name evidence="5" type="ORF">TMI583_LOCUS22162</name>
</gene>
<dbReference type="EMBL" id="CAJOBC010000001">
    <property type="protein sequence ID" value="CAF3514444.1"/>
    <property type="molecule type" value="Genomic_DNA"/>
</dbReference>
<feature type="transmembrane region" description="Helical" evidence="1">
    <location>
        <begin position="12"/>
        <end position="36"/>
    </location>
</feature>
<feature type="transmembrane region" description="Helical" evidence="1">
    <location>
        <begin position="69"/>
        <end position="90"/>
    </location>
</feature>
<evidence type="ECO:0000313" key="2">
    <source>
        <dbReference type="EMBL" id="CAF0736504.1"/>
    </source>
</evidence>
<dbReference type="Proteomes" id="UP000682733">
    <property type="component" value="Unassembled WGS sequence"/>
</dbReference>
<dbReference type="AlphaFoldDB" id="A0A813NKF8"/>
<keyword evidence="1" id="KW-0812">Transmembrane</keyword>
<evidence type="ECO:0008006" key="7">
    <source>
        <dbReference type="Google" id="ProtNLM"/>
    </source>
</evidence>
<comment type="caution">
    <text evidence="2">The sequence shown here is derived from an EMBL/GenBank/DDBJ whole genome shotgun (WGS) entry which is preliminary data.</text>
</comment>
<dbReference type="OrthoDB" id="10001638at2759"/>
<dbReference type="EMBL" id="CAJNOQ010000001">
    <property type="protein sequence ID" value="CAF0736504.1"/>
    <property type="molecule type" value="Genomic_DNA"/>
</dbReference>
<dbReference type="Proteomes" id="UP000681722">
    <property type="component" value="Unassembled WGS sequence"/>
</dbReference>
<name>A0A813NKF8_9BILA</name>
<evidence type="ECO:0000313" key="3">
    <source>
        <dbReference type="EMBL" id="CAF1148977.1"/>
    </source>
</evidence>
<dbReference type="Proteomes" id="UP000663829">
    <property type="component" value="Unassembled WGS sequence"/>
</dbReference>
<sequence length="187" mass="20328">MDGSYPTSLLGLANIIELLLLGGGFISVCIASTGWAQLVDLISKNSTTQSDQTVFYDVDAYSVKQADQAILMIIFGLTLFTFLAHILLGLRNKFSWRRISVGLGLLCILYSLCLFGISVVVACWEDKLRRIMTSTYLGNQFWPTPNGIVKPQTGAAAAAATFGFAASVLFLGESLIRFRKLGDKSNT</sequence>
<evidence type="ECO:0000313" key="6">
    <source>
        <dbReference type="Proteomes" id="UP000663829"/>
    </source>
</evidence>
<reference evidence="2" key="1">
    <citation type="submission" date="2021-02" db="EMBL/GenBank/DDBJ databases">
        <authorList>
            <person name="Nowell W R."/>
        </authorList>
    </citation>
    <scope>NUCLEOTIDE SEQUENCE</scope>
</reference>
<evidence type="ECO:0000313" key="5">
    <source>
        <dbReference type="EMBL" id="CAF3953321.1"/>
    </source>
</evidence>
<feature type="transmembrane region" description="Helical" evidence="1">
    <location>
        <begin position="155"/>
        <end position="176"/>
    </location>
</feature>
<evidence type="ECO:0000256" key="1">
    <source>
        <dbReference type="SAM" id="Phobius"/>
    </source>
</evidence>
<proteinExistence type="predicted"/>
<dbReference type="Proteomes" id="UP000677228">
    <property type="component" value="Unassembled WGS sequence"/>
</dbReference>